<protein>
    <submittedName>
        <fullName evidence="1">Uncharacterized protein</fullName>
    </submittedName>
</protein>
<dbReference type="STRING" id="83784.SAMN05192564_104121"/>
<evidence type="ECO:0000313" key="1">
    <source>
        <dbReference type="EMBL" id="SEA92388.1"/>
    </source>
</evidence>
<reference evidence="2" key="1">
    <citation type="submission" date="2016-10" db="EMBL/GenBank/DDBJ databases">
        <authorList>
            <person name="Varghese N."/>
            <person name="Submissions S."/>
        </authorList>
    </citation>
    <scope>NUCLEOTIDE SEQUENCE [LARGE SCALE GENOMIC DNA]</scope>
    <source>
        <strain evidence="2">LMG 24000</strain>
    </source>
</reference>
<keyword evidence="2" id="KW-1185">Reference proteome</keyword>
<dbReference type="AlphaFoldDB" id="A0A1H4F6G5"/>
<organism evidence="1 2">
    <name type="scientific">Paraburkholderia sartisoli</name>
    <dbReference type="NCBI Taxonomy" id="83784"/>
    <lineage>
        <taxon>Bacteria</taxon>
        <taxon>Pseudomonadati</taxon>
        <taxon>Pseudomonadota</taxon>
        <taxon>Betaproteobacteria</taxon>
        <taxon>Burkholderiales</taxon>
        <taxon>Burkholderiaceae</taxon>
        <taxon>Paraburkholderia</taxon>
    </lineage>
</organism>
<dbReference type="RefSeq" id="WP_176954167.1">
    <property type="nucleotide sequence ID" value="NZ_FNRQ01000004.1"/>
</dbReference>
<gene>
    <name evidence="1" type="ORF">SAMN05192564_104121</name>
</gene>
<evidence type="ECO:0000313" key="2">
    <source>
        <dbReference type="Proteomes" id="UP000198638"/>
    </source>
</evidence>
<sequence length="45" mass="5367">MRILHTPKVFTTAHVLKADGQDVHRIEWRMHCHCPYPSLTQKRDI</sequence>
<dbReference type="EMBL" id="FNRQ01000004">
    <property type="protein sequence ID" value="SEA92388.1"/>
    <property type="molecule type" value="Genomic_DNA"/>
</dbReference>
<accession>A0A1H4F6G5</accession>
<proteinExistence type="predicted"/>
<dbReference type="Proteomes" id="UP000198638">
    <property type="component" value="Unassembled WGS sequence"/>
</dbReference>
<name>A0A1H4F6G5_9BURK</name>